<dbReference type="RefSeq" id="XP_038062399.1">
    <property type="nucleotide sequence ID" value="XM_038206471.1"/>
</dbReference>
<dbReference type="EnsemblMetazoa" id="XM_038206470.1">
    <property type="protein sequence ID" value="XP_038062398.1"/>
    <property type="gene ID" value="LOC119732872"/>
</dbReference>
<dbReference type="Proteomes" id="UP000887568">
    <property type="component" value="Unplaced"/>
</dbReference>
<reference evidence="2" key="1">
    <citation type="submission" date="2022-11" db="UniProtKB">
        <authorList>
            <consortium name="EnsemblMetazoa"/>
        </authorList>
    </citation>
    <scope>IDENTIFICATION</scope>
</reference>
<dbReference type="GeneID" id="119732872"/>
<accession>A0A914AFA2</accession>
<evidence type="ECO:0000313" key="2">
    <source>
        <dbReference type="EnsemblMetazoa" id="XP_038062398.1"/>
    </source>
</evidence>
<dbReference type="EnsemblMetazoa" id="XM_038206471.1">
    <property type="protein sequence ID" value="XP_038062399.1"/>
    <property type="gene ID" value="LOC119732872"/>
</dbReference>
<dbReference type="InterPro" id="IPR033772">
    <property type="entry name" value="UPA"/>
</dbReference>
<evidence type="ECO:0000313" key="3">
    <source>
        <dbReference type="Proteomes" id="UP000887568"/>
    </source>
</evidence>
<dbReference type="AlphaFoldDB" id="A0A914AFA2"/>
<protein>
    <recommendedName>
        <fullName evidence="1">UPA domain-containing protein</fullName>
    </recommendedName>
</protein>
<evidence type="ECO:0000259" key="1">
    <source>
        <dbReference type="Pfam" id="PF17217"/>
    </source>
</evidence>
<feature type="domain" description="UPA" evidence="1">
    <location>
        <begin position="12"/>
        <end position="140"/>
    </location>
</feature>
<organism evidence="2 3">
    <name type="scientific">Patiria miniata</name>
    <name type="common">Bat star</name>
    <name type="synonym">Asterina miniata</name>
    <dbReference type="NCBI Taxonomy" id="46514"/>
    <lineage>
        <taxon>Eukaryota</taxon>
        <taxon>Metazoa</taxon>
        <taxon>Echinodermata</taxon>
        <taxon>Eleutherozoa</taxon>
        <taxon>Asterozoa</taxon>
        <taxon>Asteroidea</taxon>
        <taxon>Valvatacea</taxon>
        <taxon>Valvatida</taxon>
        <taxon>Asterinidae</taxon>
        <taxon>Patiria</taxon>
    </lineage>
</organism>
<dbReference type="RefSeq" id="XP_038062398.1">
    <property type="nucleotide sequence ID" value="XM_038206470.1"/>
</dbReference>
<proteinExistence type="predicted"/>
<dbReference type="Pfam" id="PF17217">
    <property type="entry name" value="UPA"/>
    <property type="match status" value="1"/>
</dbReference>
<sequence length="149" mass="17222">MAMKPVAADVNIIKVGAFGDVFRPWSPEYSFRVHLWKNQRKTEEEVFAVEANLMKSNILDVPRFIPVDFADERAVMIEITDIDEQWDIKPELKIQSIPISHVMHSPENSVTFNLSTYGPEDSFFSPDIDVAIYQNPEKKVRLSFKPQEH</sequence>
<keyword evidence="3" id="KW-1185">Reference proteome</keyword>
<name>A0A914AFA2_PATMI</name>